<dbReference type="EMBL" id="KN838621">
    <property type="protein sequence ID" value="KIK00665.1"/>
    <property type="molecule type" value="Genomic_DNA"/>
</dbReference>
<dbReference type="GO" id="GO:0046872">
    <property type="term" value="F:metal ion binding"/>
    <property type="evidence" value="ECO:0007669"/>
    <property type="project" value="UniProtKB-KW"/>
</dbReference>
<feature type="domain" description="DDE Tnp4" evidence="3">
    <location>
        <begin position="58"/>
        <end position="180"/>
    </location>
</feature>
<keyword evidence="5" id="KW-1185">Reference proteome</keyword>
<dbReference type="AlphaFoldDB" id="A0A0C9WQN1"/>
<evidence type="ECO:0000313" key="4">
    <source>
        <dbReference type="EMBL" id="KIK00665.1"/>
    </source>
</evidence>
<protein>
    <recommendedName>
        <fullName evidence="3">DDE Tnp4 domain-containing protein</fullName>
    </recommendedName>
</protein>
<proteinExistence type="predicted"/>
<gene>
    <name evidence="4" type="ORF">K443DRAFT_132597</name>
</gene>
<evidence type="ECO:0000259" key="3">
    <source>
        <dbReference type="Pfam" id="PF13359"/>
    </source>
</evidence>
<evidence type="ECO:0000313" key="5">
    <source>
        <dbReference type="Proteomes" id="UP000054477"/>
    </source>
</evidence>
<organism evidence="4 5">
    <name type="scientific">Laccaria amethystina LaAM-08-1</name>
    <dbReference type="NCBI Taxonomy" id="1095629"/>
    <lineage>
        <taxon>Eukaryota</taxon>
        <taxon>Fungi</taxon>
        <taxon>Dikarya</taxon>
        <taxon>Basidiomycota</taxon>
        <taxon>Agaricomycotina</taxon>
        <taxon>Agaricomycetes</taxon>
        <taxon>Agaricomycetidae</taxon>
        <taxon>Agaricales</taxon>
        <taxon>Agaricineae</taxon>
        <taxon>Hydnangiaceae</taxon>
        <taxon>Laccaria</taxon>
    </lineage>
</organism>
<dbReference type="STRING" id="1095629.A0A0C9WQN1"/>
<reference evidence="4 5" key="1">
    <citation type="submission" date="2014-04" db="EMBL/GenBank/DDBJ databases">
        <authorList>
            <consortium name="DOE Joint Genome Institute"/>
            <person name="Kuo A."/>
            <person name="Kohler A."/>
            <person name="Nagy L.G."/>
            <person name="Floudas D."/>
            <person name="Copeland A."/>
            <person name="Barry K.W."/>
            <person name="Cichocki N."/>
            <person name="Veneault-Fourrey C."/>
            <person name="LaButti K."/>
            <person name="Lindquist E.A."/>
            <person name="Lipzen A."/>
            <person name="Lundell T."/>
            <person name="Morin E."/>
            <person name="Murat C."/>
            <person name="Sun H."/>
            <person name="Tunlid A."/>
            <person name="Henrissat B."/>
            <person name="Grigoriev I.V."/>
            <person name="Hibbett D.S."/>
            <person name="Martin F."/>
            <person name="Nordberg H.P."/>
            <person name="Cantor M.N."/>
            <person name="Hua S.X."/>
        </authorList>
    </citation>
    <scope>NUCLEOTIDE SEQUENCE [LARGE SCALE GENOMIC DNA]</scope>
    <source>
        <strain evidence="4 5">LaAM-08-1</strain>
    </source>
</reference>
<evidence type="ECO:0000256" key="2">
    <source>
        <dbReference type="ARBA" id="ARBA00022723"/>
    </source>
</evidence>
<comment type="cofactor">
    <cofactor evidence="1">
        <name>a divalent metal cation</name>
        <dbReference type="ChEBI" id="CHEBI:60240"/>
    </cofactor>
</comment>
<dbReference type="Pfam" id="PF13359">
    <property type="entry name" value="DDE_Tnp_4"/>
    <property type="match status" value="1"/>
</dbReference>
<accession>A0A0C9WQN1</accession>
<dbReference type="OrthoDB" id="2408877at2759"/>
<dbReference type="HOGENOM" id="CLU_018552_2_1_1"/>
<reference evidence="5" key="2">
    <citation type="submission" date="2015-01" db="EMBL/GenBank/DDBJ databases">
        <title>Evolutionary Origins and Diversification of the Mycorrhizal Mutualists.</title>
        <authorList>
            <consortium name="DOE Joint Genome Institute"/>
            <consortium name="Mycorrhizal Genomics Consortium"/>
            <person name="Kohler A."/>
            <person name="Kuo A."/>
            <person name="Nagy L.G."/>
            <person name="Floudas D."/>
            <person name="Copeland A."/>
            <person name="Barry K.W."/>
            <person name="Cichocki N."/>
            <person name="Veneault-Fourrey C."/>
            <person name="LaButti K."/>
            <person name="Lindquist E.A."/>
            <person name="Lipzen A."/>
            <person name="Lundell T."/>
            <person name="Morin E."/>
            <person name="Murat C."/>
            <person name="Riley R."/>
            <person name="Ohm R."/>
            <person name="Sun H."/>
            <person name="Tunlid A."/>
            <person name="Henrissat B."/>
            <person name="Grigoriev I.V."/>
            <person name="Hibbett D.S."/>
            <person name="Martin F."/>
        </authorList>
    </citation>
    <scope>NUCLEOTIDE SEQUENCE [LARGE SCALE GENOMIC DNA]</scope>
    <source>
        <strain evidence="5">LaAM-08-1</strain>
    </source>
</reference>
<keyword evidence="2" id="KW-0479">Metal-binding</keyword>
<name>A0A0C9WQN1_9AGAR</name>
<dbReference type="Proteomes" id="UP000054477">
    <property type="component" value="Unassembled WGS sequence"/>
</dbReference>
<dbReference type="InterPro" id="IPR027806">
    <property type="entry name" value="HARBI1_dom"/>
</dbReference>
<sequence>MGRYGNGASVEDIARAAGCSEGSVENYTNRCFEAILSLQSQFVRKLTPAEKEIGNTPSNLRIVDFTHGMTGSAHDATAFEHTTAAMHPDWFFDGEEFAWADSAYAVNSRTIPVHKKPASLEPMNALFDKVVAGLHVRSEHCIGALKGRFQCLRGLRVHINSNNNHYEACKWISVAIILHNIIIDVEGSQSAEHFQNVHGPDEEGEDTVEELWVSQHE</sequence>
<evidence type="ECO:0000256" key="1">
    <source>
        <dbReference type="ARBA" id="ARBA00001968"/>
    </source>
</evidence>